<dbReference type="AlphaFoldDB" id="D4YYG6"/>
<dbReference type="PROSITE" id="PS51459">
    <property type="entry name" value="FIDO"/>
    <property type="match status" value="1"/>
</dbReference>
<dbReference type="HOGENOM" id="CLU_047250_1_0_5"/>
<feature type="active site" evidence="1">
    <location>
        <position position="172"/>
    </location>
</feature>
<dbReference type="GO" id="GO:0005524">
    <property type="term" value="F:ATP binding"/>
    <property type="evidence" value="ECO:0007669"/>
    <property type="project" value="UniProtKB-KW"/>
</dbReference>
<keyword evidence="2" id="KW-0547">Nucleotide-binding</keyword>
<dbReference type="InterPro" id="IPR003812">
    <property type="entry name" value="Fido"/>
</dbReference>
<name>D4YYG6_SPHIU</name>
<gene>
    <name evidence="4" type="ordered locus">SJA_C1-05640</name>
</gene>
<dbReference type="KEGG" id="sjp:SJA_C1-05640"/>
<reference evidence="4 5" key="1">
    <citation type="journal article" date="2010" name="J. Bacteriol.">
        <title>Complete genome sequence of the representative gamma-hexachlorocyclohexane-degrading bacterium Sphingobium japonicum UT26.</title>
        <authorList>
            <person name="Nagata Y."/>
            <person name="Ohtsubo Y."/>
            <person name="Endo R."/>
            <person name="Ichikawa N."/>
            <person name="Ankai A."/>
            <person name="Oguchi A."/>
            <person name="Fukui S."/>
            <person name="Fujita N."/>
            <person name="Tsuda M."/>
        </authorList>
    </citation>
    <scope>NUCLEOTIDE SEQUENCE [LARGE SCALE GENOMIC DNA]</scope>
    <source>
        <strain evidence="5">DSM 16413 / CCM 7287 / MTCC 6362 / UT26 / NBRC 101211 / UT26S</strain>
    </source>
</reference>
<evidence type="ECO:0000259" key="3">
    <source>
        <dbReference type="PROSITE" id="PS51459"/>
    </source>
</evidence>
<dbReference type="PANTHER" id="PTHR13504:SF38">
    <property type="entry name" value="FIDO DOMAIN-CONTAINING PROTEIN"/>
    <property type="match status" value="1"/>
</dbReference>
<dbReference type="Pfam" id="PF02661">
    <property type="entry name" value="Fic"/>
    <property type="match status" value="1"/>
</dbReference>
<accession>D4YYG6</accession>
<dbReference type="Pfam" id="PF13412">
    <property type="entry name" value="HTH_24"/>
    <property type="match status" value="1"/>
</dbReference>
<keyword evidence="2" id="KW-0067">ATP-binding</keyword>
<dbReference type="InterPro" id="IPR025758">
    <property type="entry name" value="Fic/DOC_N"/>
</dbReference>
<dbReference type="SUPFAM" id="SSF46785">
    <property type="entry name" value="Winged helix' DNA-binding domain"/>
    <property type="match status" value="1"/>
</dbReference>
<dbReference type="Pfam" id="PF13784">
    <property type="entry name" value="Fic_N"/>
    <property type="match status" value="1"/>
</dbReference>
<protein>
    <submittedName>
        <fullName evidence="4">Fic-family protein</fullName>
    </submittedName>
</protein>
<dbReference type="SUPFAM" id="SSF140931">
    <property type="entry name" value="Fic-like"/>
    <property type="match status" value="1"/>
</dbReference>
<feature type="binding site" evidence="2">
    <location>
        <begin position="211"/>
        <end position="212"/>
    </location>
    <ligand>
        <name>ATP</name>
        <dbReference type="ChEBI" id="CHEBI:30616"/>
    </ligand>
</feature>
<dbReference type="InterPro" id="IPR040198">
    <property type="entry name" value="Fido_containing"/>
</dbReference>
<organism evidence="4 5">
    <name type="scientific">Sphingobium indicum (strain DSM 16413 / CCM 7287 / MTCC 6362 / UT26 / NBRC 101211 / UT26S)</name>
    <name type="common">Sphingobium japonicum</name>
    <dbReference type="NCBI Taxonomy" id="452662"/>
    <lineage>
        <taxon>Bacteria</taxon>
        <taxon>Pseudomonadati</taxon>
        <taxon>Pseudomonadota</taxon>
        <taxon>Alphaproteobacteria</taxon>
        <taxon>Sphingomonadales</taxon>
        <taxon>Sphingomonadaceae</taxon>
        <taxon>Sphingobium</taxon>
    </lineage>
</organism>
<dbReference type="InterPro" id="IPR036390">
    <property type="entry name" value="WH_DNA-bd_sf"/>
</dbReference>
<dbReference type="PANTHER" id="PTHR13504">
    <property type="entry name" value="FIDO DOMAIN-CONTAINING PROTEIN DDB_G0283145"/>
    <property type="match status" value="1"/>
</dbReference>
<evidence type="ECO:0000256" key="2">
    <source>
        <dbReference type="PIRSR" id="PIRSR640198-2"/>
    </source>
</evidence>
<dbReference type="InterPro" id="IPR036597">
    <property type="entry name" value="Fido-like_dom_sf"/>
</dbReference>
<feature type="binding site" evidence="2">
    <location>
        <begin position="176"/>
        <end position="183"/>
    </location>
    <ligand>
        <name>ATP</name>
        <dbReference type="ChEBI" id="CHEBI:30616"/>
    </ligand>
</feature>
<keyword evidence="5" id="KW-1185">Reference proteome</keyword>
<dbReference type="eggNOG" id="COG3177">
    <property type="taxonomic scope" value="Bacteria"/>
</dbReference>
<dbReference type="InterPro" id="IPR036388">
    <property type="entry name" value="WH-like_DNA-bd_sf"/>
</dbReference>
<dbReference type="Proteomes" id="UP000007753">
    <property type="component" value="Chromosome 1"/>
</dbReference>
<dbReference type="Gene3D" id="1.10.3290.10">
    <property type="entry name" value="Fido-like domain"/>
    <property type="match status" value="1"/>
</dbReference>
<dbReference type="STRING" id="452662.SJA_C1-05640"/>
<feature type="domain" description="Fido" evidence="3">
    <location>
        <begin position="82"/>
        <end position="233"/>
    </location>
</feature>
<dbReference type="Gene3D" id="1.10.10.10">
    <property type="entry name" value="Winged helix-like DNA-binding domain superfamily/Winged helix DNA-binding domain"/>
    <property type="match status" value="1"/>
</dbReference>
<proteinExistence type="predicted"/>
<sequence>MLGRAEALAASLPDPYIISRTLSRREAVDSSAIEGTNSTLDELLTIEEEDDDARDAARQVRDYALTLDRLLPRAAAEGIDIFTVQMIQELHHEAMQHDPEYPDSAGALRNIVVWIGGTGHISTSTYNPAPPGQVGACLEDTAAYMRCEGMQAMTQSLITRMAIAHAHFEAVHPFRDGNGRVGRLLLPMMMAAEGQVPLYLAPYIAANRDGYYSGLKIAQQRLEWGPLVGYLSDAITGTVEELFATRDGLNALKEQWRGRRKFRSNSAALRALDLLSDYPVVTMKRLAQKLGVSRPQALSAINQLMEAGILSERTGYSRNRIFAAQEVLAIVNRPFGSNPSERS</sequence>
<dbReference type="EMBL" id="AP010803">
    <property type="protein sequence ID" value="BAI95398.1"/>
    <property type="molecule type" value="Genomic_DNA"/>
</dbReference>
<evidence type="ECO:0000313" key="4">
    <source>
        <dbReference type="EMBL" id="BAI95398.1"/>
    </source>
</evidence>
<evidence type="ECO:0000256" key="1">
    <source>
        <dbReference type="PIRSR" id="PIRSR640198-1"/>
    </source>
</evidence>
<evidence type="ECO:0000313" key="5">
    <source>
        <dbReference type="Proteomes" id="UP000007753"/>
    </source>
</evidence>